<keyword evidence="2" id="KW-1185">Reference proteome</keyword>
<evidence type="ECO:0000313" key="2">
    <source>
        <dbReference type="Proteomes" id="UP000273977"/>
    </source>
</evidence>
<sequence length="59" mass="7026">MKKYMDIARLQTSPEIVEIKEVIEIIFRVGDGTESNPIRYTKQYWDVEGNLLFEKDFID</sequence>
<dbReference type="AlphaFoldDB" id="A0A3N4GS22"/>
<evidence type="ECO:0000313" key="1">
    <source>
        <dbReference type="EMBL" id="RPA65055.1"/>
    </source>
</evidence>
<comment type="caution">
    <text evidence="1">The sequence shown here is derived from an EMBL/GenBank/DDBJ whole genome shotgun (WGS) entry which is preliminary data.</text>
</comment>
<dbReference type="EMBL" id="RKMG01000002">
    <property type="protein sequence ID" value="RPA65055.1"/>
    <property type="molecule type" value="Genomic_DNA"/>
</dbReference>
<reference evidence="1 2" key="1">
    <citation type="submission" date="2018-11" db="EMBL/GenBank/DDBJ databases">
        <title>Aerococcus sp. SJQ22, whole genome shotgun sequence.</title>
        <authorList>
            <person name="Sun L."/>
            <person name="Gao X."/>
            <person name="Chen W."/>
            <person name="Huang K."/>
        </authorList>
    </citation>
    <scope>NUCLEOTIDE SEQUENCE [LARGE SCALE GENOMIC DNA]</scope>
    <source>
        <strain evidence="1 2">SJQ22</strain>
    </source>
</reference>
<gene>
    <name evidence="1" type="ORF">EF384_01205</name>
</gene>
<dbReference type="RefSeq" id="WP_123779158.1">
    <property type="nucleotide sequence ID" value="NZ_RKMG01000002.1"/>
</dbReference>
<name>A0A3N4GS22_9LACT</name>
<organism evidence="1 2">
    <name type="scientific">Aerococcus agrisoli</name>
    <dbReference type="NCBI Taxonomy" id="2487350"/>
    <lineage>
        <taxon>Bacteria</taxon>
        <taxon>Bacillati</taxon>
        <taxon>Bacillota</taxon>
        <taxon>Bacilli</taxon>
        <taxon>Lactobacillales</taxon>
        <taxon>Aerococcaceae</taxon>
        <taxon>Aerococcus</taxon>
    </lineage>
</organism>
<accession>A0A3N4GS22</accession>
<protein>
    <submittedName>
        <fullName evidence="1">Uncharacterized protein</fullName>
    </submittedName>
</protein>
<dbReference type="Proteomes" id="UP000273977">
    <property type="component" value="Unassembled WGS sequence"/>
</dbReference>
<proteinExistence type="predicted"/>